<feature type="compositionally biased region" description="Polar residues" evidence="1">
    <location>
        <begin position="1097"/>
        <end position="1118"/>
    </location>
</feature>
<feature type="compositionally biased region" description="Basic and acidic residues" evidence="1">
    <location>
        <begin position="1157"/>
        <end position="1167"/>
    </location>
</feature>
<feature type="region of interest" description="Disordered" evidence="1">
    <location>
        <begin position="1039"/>
        <end position="1261"/>
    </location>
</feature>
<feature type="compositionally biased region" description="Acidic residues" evidence="1">
    <location>
        <begin position="396"/>
        <end position="410"/>
    </location>
</feature>
<dbReference type="Proteomes" id="UP000322873">
    <property type="component" value="Unassembled WGS sequence"/>
</dbReference>
<evidence type="ECO:0000313" key="3">
    <source>
        <dbReference type="Proteomes" id="UP000322873"/>
    </source>
</evidence>
<feature type="compositionally biased region" description="Acidic residues" evidence="1">
    <location>
        <begin position="878"/>
        <end position="887"/>
    </location>
</feature>
<feature type="region of interest" description="Disordered" evidence="1">
    <location>
        <begin position="772"/>
        <end position="1026"/>
    </location>
</feature>
<feature type="region of interest" description="Disordered" evidence="1">
    <location>
        <begin position="392"/>
        <end position="431"/>
    </location>
</feature>
<gene>
    <name evidence="2" type="ORF">EYC84_010912</name>
</gene>
<dbReference type="InterPro" id="IPR017956">
    <property type="entry name" value="AT_hook_DNA-bd_motif"/>
</dbReference>
<feature type="region of interest" description="Disordered" evidence="1">
    <location>
        <begin position="598"/>
        <end position="758"/>
    </location>
</feature>
<organism evidence="2 3">
    <name type="scientific">Monilinia fructicola</name>
    <name type="common">Brown rot fungus</name>
    <name type="synonym">Ciboria fructicola</name>
    <dbReference type="NCBI Taxonomy" id="38448"/>
    <lineage>
        <taxon>Eukaryota</taxon>
        <taxon>Fungi</taxon>
        <taxon>Dikarya</taxon>
        <taxon>Ascomycota</taxon>
        <taxon>Pezizomycotina</taxon>
        <taxon>Leotiomycetes</taxon>
        <taxon>Helotiales</taxon>
        <taxon>Sclerotiniaceae</taxon>
        <taxon>Monilinia</taxon>
    </lineage>
</organism>
<dbReference type="EMBL" id="VICG01000014">
    <property type="protein sequence ID" value="KAA8565172.1"/>
    <property type="molecule type" value="Genomic_DNA"/>
</dbReference>
<feature type="compositionally biased region" description="Polar residues" evidence="1">
    <location>
        <begin position="1062"/>
        <end position="1089"/>
    </location>
</feature>
<evidence type="ECO:0008006" key="4">
    <source>
        <dbReference type="Google" id="ProtNLM"/>
    </source>
</evidence>
<reference evidence="2 3" key="1">
    <citation type="submission" date="2019-06" db="EMBL/GenBank/DDBJ databases">
        <title>Genome Sequence of the Brown Rot Fungal Pathogen Monilinia fructicola.</title>
        <authorList>
            <person name="De Miccolis Angelini R.M."/>
            <person name="Landi L."/>
            <person name="Abate D."/>
            <person name="Pollastro S."/>
            <person name="Romanazzi G."/>
            <person name="Faretra F."/>
        </authorList>
    </citation>
    <scope>NUCLEOTIDE SEQUENCE [LARGE SCALE GENOMIC DNA]</scope>
    <source>
        <strain evidence="2 3">Mfrc123</strain>
    </source>
</reference>
<dbReference type="SMART" id="SM00384">
    <property type="entry name" value="AT_hook"/>
    <property type="match status" value="2"/>
</dbReference>
<feature type="compositionally biased region" description="Acidic residues" evidence="1">
    <location>
        <begin position="672"/>
        <end position="681"/>
    </location>
</feature>
<accession>A0A5M9JBD0</accession>
<dbReference type="AlphaFoldDB" id="A0A5M9JBD0"/>
<proteinExistence type="predicted"/>
<evidence type="ECO:0000313" key="2">
    <source>
        <dbReference type="EMBL" id="KAA8565172.1"/>
    </source>
</evidence>
<feature type="compositionally biased region" description="Low complexity" evidence="1">
    <location>
        <begin position="1045"/>
        <end position="1061"/>
    </location>
</feature>
<feature type="compositionally biased region" description="Polar residues" evidence="1">
    <location>
        <begin position="742"/>
        <end position="751"/>
    </location>
</feature>
<dbReference type="GO" id="GO:0003677">
    <property type="term" value="F:DNA binding"/>
    <property type="evidence" value="ECO:0007669"/>
    <property type="project" value="InterPro"/>
</dbReference>
<name>A0A5M9JBD0_MONFR</name>
<feature type="compositionally biased region" description="Basic residues" evidence="1">
    <location>
        <begin position="983"/>
        <end position="992"/>
    </location>
</feature>
<feature type="compositionally biased region" description="Basic and acidic residues" evidence="1">
    <location>
        <begin position="707"/>
        <end position="722"/>
    </location>
</feature>
<keyword evidence="3" id="KW-1185">Reference proteome</keyword>
<comment type="caution">
    <text evidence="2">The sequence shown here is derived from an EMBL/GenBank/DDBJ whole genome shotgun (WGS) entry which is preliminary data.</text>
</comment>
<dbReference type="VEuPathDB" id="FungiDB:MFRU_008g00490"/>
<feature type="compositionally biased region" description="Polar residues" evidence="1">
    <location>
        <begin position="805"/>
        <end position="820"/>
    </location>
</feature>
<feature type="compositionally biased region" description="Polar residues" evidence="1">
    <location>
        <begin position="1134"/>
        <end position="1150"/>
    </location>
</feature>
<evidence type="ECO:0000256" key="1">
    <source>
        <dbReference type="SAM" id="MobiDB-lite"/>
    </source>
</evidence>
<protein>
    <recommendedName>
        <fullName evidence="4">JmjC domain-containing protein</fullName>
    </recommendedName>
</protein>
<feature type="compositionally biased region" description="Basic and acidic residues" evidence="1">
    <location>
        <begin position="824"/>
        <end position="834"/>
    </location>
</feature>
<feature type="compositionally biased region" description="Acidic residues" evidence="1">
    <location>
        <begin position="1178"/>
        <end position="1190"/>
    </location>
</feature>
<sequence>MPSQQHPKAQFVPLSPNIDLDALVNDNPSFDHVRRVPQSDLEAHTVQSLEQLVYLYVVQEGRPLVLEGWGSYIPPWLFSSRWLEENLGKEVQKVRDITNGIDLQMTMGHYLRSMGQLANQFTPQTYRDPKRQRLYLKDIDCPTEWEENLKDVLPEAFFYLNDCVESRTGGDGAIREPNEFGQMRFGKGVAPAGDLMSSLPTDMRALNMMCYIGHEGTYTPAHREMCASLGHNLMVETSGDANGEKPGSSIWFMTESKEREMVSEWFVSKLGHDIEVEKHFAQLNAWRKAPFNSCILTAPGGEEDTYDVCMECYAMGRSCACISCLEWVEQWKEEELKQNYELWRGMVINFEGLHEDSPKPLDDERDKRGKKTVAQICQEQLALRPWKDITKPEVIEPLDGESDVEPEADDEGRLKKPYKKPPRRGTLLGHDTKKVADYRSVESLVDFSKTNLPWLKHEDQNQPNPQETGRMRRLREKAEKDKAQEPVIDNSYLGYDEEAFYREDGPEDNHFNDLADIDPALRDDANQSPHNQINGFHQSWNPTQEPSEYTIEEQITQQLGALDAHHELDDDYHAEMHGPSAAAQYPSKLLAPVAPMASNEPALSNPQTPNPAAMVSGDHYPTEGLDGILYDSPKSDSEPTEAETINPAELLASLDQFRSVTKKRRRLNSEGIPDDDEEDVEFFASKRQKKTKNKKPVDEQIGSDSISRPELRPSRVNKRQDYTEPSLAQVEDLIGSEEETGAQPTSRQSLVRSVAQENDDVDLAAKAFSYITKEQTTEIPGTGPSLNGKRKRGRPSLASKMAASPSATVSPGPSKSSVTAKTPRKSEWLSRTDGADDEEEYSERPVTRTRATRKTTALERNSRSTRQAFTDAPRDESGAEADSDDPFEDRPRKTRRTRQTTLPKEPRSHANLQGKLEPANNDIGQDISDGSLFGNDADSFVSPVSSEVSEGEEDKTTEEVSGAIKEQLAKSSIHASIEEPVVAKKRRGRPPKKTQITPVSDLRSPSSSKSPPPPGKSTSIVGQPRQFLSLREKLALKGKKMKIVSQQSKQMKMAMQQSRKSTTPSAKDISLTSVNSANQSPLFTPNNETYPDDLASLQKTVSRTPSALPSRQQSTSRKGTPGVAFSPIRGAQVVPSSSSDTGISAQSVRTEPTVVRLDNDNENKQVEKGPTVVRLIESESEPESEYENDVDSGSKKSNSPKPARKESFGEESDKEGWSSSDGDIPAVKHAAIVPVNRIASPVNGSKSPVVARGRGRPPTRR</sequence>
<dbReference type="Gene3D" id="2.60.120.650">
    <property type="entry name" value="Cupin"/>
    <property type="match status" value="1"/>
</dbReference>
<dbReference type="SUPFAM" id="SSF51197">
    <property type="entry name" value="Clavaminate synthase-like"/>
    <property type="match status" value="1"/>
</dbReference>